<evidence type="ECO:0000256" key="1">
    <source>
        <dbReference type="SAM" id="SignalP"/>
    </source>
</evidence>
<reference evidence="2" key="1">
    <citation type="submission" date="2023-07" db="EMBL/GenBank/DDBJ databases">
        <authorList>
            <consortium name="CYATHOMIX"/>
        </authorList>
    </citation>
    <scope>NUCLEOTIDE SEQUENCE</scope>
    <source>
        <strain evidence="2">N/A</strain>
    </source>
</reference>
<sequence>MNGMKLLLFSLLFLGYLHMASSSKGGPPKLSHQKRGFIILGTEPPSIHPFPITFPVRVPTN</sequence>
<evidence type="ECO:0000313" key="3">
    <source>
        <dbReference type="Proteomes" id="UP001176961"/>
    </source>
</evidence>
<comment type="caution">
    <text evidence="2">The sequence shown here is derived from an EMBL/GenBank/DDBJ whole genome shotgun (WGS) entry which is preliminary data.</text>
</comment>
<evidence type="ECO:0008006" key="4">
    <source>
        <dbReference type="Google" id="ProtNLM"/>
    </source>
</evidence>
<feature type="chain" id="PRO_5041364803" description="Transmembrane protein" evidence="1">
    <location>
        <begin position="23"/>
        <end position="61"/>
    </location>
</feature>
<organism evidence="2 3">
    <name type="scientific">Cylicocyclus nassatus</name>
    <name type="common">Nematode worm</name>
    <dbReference type="NCBI Taxonomy" id="53992"/>
    <lineage>
        <taxon>Eukaryota</taxon>
        <taxon>Metazoa</taxon>
        <taxon>Ecdysozoa</taxon>
        <taxon>Nematoda</taxon>
        <taxon>Chromadorea</taxon>
        <taxon>Rhabditida</taxon>
        <taxon>Rhabditina</taxon>
        <taxon>Rhabditomorpha</taxon>
        <taxon>Strongyloidea</taxon>
        <taxon>Strongylidae</taxon>
        <taxon>Cylicocyclus</taxon>
    </lineage>
</organism>
<dbReference type="AlphaFoldDB" id="A0AA36DR09"/>
<gene>
    <name evidence="2" type="ORF">CYNAS_LOCUS3764</name>
</gene>
<evidence type="ECO:0000313" key="2">
    <source>
        <dbReference type="EMBL" id="CAJ0591781.1"/>
    </source>
</evidence>
<name>A0AA36DR09_CYLNA</name>
<keyword evidence="1" id="KW-0732">Signal</keyword>
<dbReference type="Proteomes" id="UP001176961">
    <property type="component" value="Unassembled WGS sequence"/>
</dbReference>
<feature type="signal peptide" evidence="1">
    <location>
        <begin position="1"/>
        <end position="22"/>
    </location>
</feature>
<keyword evidence="3" id="KW-1185">Reference proteome</keyword>
<protein>
    <recommendedName>
        <fullName evidence="4">Transmembrane protein</fullName>
    </recommendedName>
</protein>
<accession>A0AA36DR09</accession>
<proteinExistence type="predicted"/>
<dbReference type="EMBL" id="CATQJL010000001">
    <property type="protein sequence ID" value="CAJ0591781.1"/>
    <property type="molecule type" value="Genomic_DNA"/>
</dbReference>